<dbReference type="Proteomes" id="UP000824221">
    <property type="component" value="Unassembled WGS sequence"/>
</dbReference>
<feature type="transmembrane region" description="Helical" evidence="1">
    <location>
        <begin position="20"/>
        <end position="42"/>
    </location>
</feature>
<evidence type="ECO:0000313" key="2">
    <source>
        <dbReference type="EMBL" id="HJA02665.1"/>
    </source>
</evidence>
<reference evidence="2" key="1">
    <citation type="journal article" date="2021" name="PeerJ">
        <title>Extensive microbial diversity within the chicken gut microbiome revealed by metagenomics and culture.</title>
        <authorList>
            <person name="Gilroy R."/>
            <person name="Ravi A."/>
            <person name="Getino M."/>
            <person name="Pursley I."/>
            <person name="Horton D.L."/>
            <person name="Alikhan N.F."/>
            <person name="Baker D."/>
            <person name="Gharbi K."/>
            <person name="Hall N."/>
            <person name="Watson M."/>
            <person name="Adriaenssens E.M."/>
            <person name="Foster-Nyarko E."/>
            <person name="Jarju S."/>
            <person name="Secka A."/>
            <person name="Antonio M."/>
            <person name="Oren A."/>
            <person name="Chaudhuri R.R."/>
            <person name="La Ragione R."/>
            <person name="Hildebrand F."/>
            <person name="Pallen M.J."/>
        </authorList>
    </citation>
    <scope>NUCLEOTIDE SEQUENCE</scope>
    <source>
        <strain evidence="2">CHK156-179</strain>
    </source>
</reference>
<dbReference type="AlphaFoldDB" id="A0A9D2H348"/>
<dbReference type="EMBL" id="DXAJ01000072">
    <property type="protein sequence ID" value="HJA02665.1"/>
    <property type="molecule type" value="Genomic_DNA"/>
</dbReference>
<reference evidence="2" key="2">
    <citation type="submission" date="2021-04" db="EMBL/GenBank/DDBJ databases">
        <authorList>
            <person name="Gilroy R."/>
        </authorList>
    </citation>
    <scope>NUCLEOTIDE SEQUENCE</scope>
    <source>
        <strain evidence="2">CHK156-179</strain>
    </source>
</reference>
<proteinExistence type="predicted"/>
<keyword evidence="1" id="KW-0812">Transmembrane</keyword>
<organism evidence="2 3">
    <name type="scientific">Candidatus Gallimonas gallistercoris</name>
    <dbReference type="NCBI Taxonomy" id="2838602"/>
    <lineage>
        <taxon>Bacteria</taxon>
        <taxon>Bacillati</taxon>
        <taxon>Bacillota</taxon>
        <taxon>Clostridia</taxon>
        <taxon>Candidatus Gallimonas</taxon>
    </lineage>
</organism>
<evidence type="ECO:0000256" key="1">
    <source>
        <dbReference type="SAM" id="Phobius"/>
    </source>
</evidence>
<evidence type="ECO:0000313" key="3">
    <source>
        <dbReference type="Proteomes" id="UP000824221"/>
    </source>
</evidence>
<feature type="transmembrane region" description="Helical" evidence="1">
    <location>
        <begin position="93"/>
        <end position="112"/>
    </location>
</feature>
<sequence length="208" mass="22855">MNSLRAERAKRALQRAGYWLVSLTWGGLMTWTGAFIALVMLLSRHAPQKLGPNVYFEVGLGWGGMEYGAFFFVSKDAGEETRLHEAGHGIQNLVLGPLMPFLVCIPSALRYWMRRCKTLAGKRVFSGAVCLLLAFLGAAGMIAAALLGLSGGVWALFGVGLFLVLYAAALCVWMQAFEIPKYRYGAYVSYDGIWFEASATRLGEQYYG</sequence>
<accession>A0A9D2H348</accession>
<keyword evidence="1" id="KW-1133">Transmembrane helix</keyword>
<comment type="caution">
    <text evidence="2">The sequence shown here is derived from an EMBL/GenBank/DDBJ whole genome shotgun (WGS) entry which is preliminary data.</text>
</comment>
<protein>
    <submittedName>
        <fullName evidence="2">Uncharacterized protein</fullName>
    </submittedName>
</protein>
<feature type="transmembrane region" description="Helical" evidence="1">
    <location>
        <begin position="124"/>
        <end position="147"/>
    </location>
</feature>
<gene>
    <name evidence="2" type="ORF">H9797_04715</name>
</gene>
<keyword evidence="1" id="KW-0472">Membrane</keyword>
<feature type="transmembrane region" description="Helical" evidence="1">
    <location>
        <begin position="153"/>
        <end position="173"/>
    </location>
</feature>
<name>A0A9D2H348_9FIRM</name>